<dbReference type="InterPro" id="IPR016181">
    <property type="entry name" value="Acyl_CoA_acyltransferase"/>
</dbReference>
<evidence type="ECO:0000313" key="6">
    <source>
        <dbReference type="EMBL" id="VVE24480.1"/>
    </source>
</evidence>
<evidence type="ECO:0000256" key="3">
    <source>
        <dbReference type="ARBA" id="ARBA00022691"/>
    </source>
</evidence>
<reference evidence="6 7" key="1">
    <citation type="submission" date="2019-08" db="EMBL/GenBank/DDBJ databases">
        <authorList>
            <person name="Peeters C."/>
        </authorList>
    </citation>
    <scope>NUCLEOTIDE SEQUENCE [LARGE SCALE GENOMIC DNA]</scope>
    <source>
        <strain evidence="6 7">LMG 31115</strain>
    </source>
</reference>
<dbReference type="PANTHER" id="PTHR39322">
    <property type="entry name" value="ACYL-HOMOSERINE-LACTONE SYNTHASE"/>
    <property type="match status" value="1"/>
</dbReference>
<keyword evidence="6" id="KW-0012">Acyltransferase</keyword>
<dbReference type="GO" id="GO:0007165">
    <property type="term" value="P:signal transduction"/>
    <property type="evidence" value="ECO:0007669"/>
    <property type="project" value="TreeGrafter"/>
</dbReference>
<dbReference type="GO" id="GO:0009372">
    <property type="term" value="P:quorum sensing"/>
    <property type="evidence" value="ECO:0007669"/>
    <property type="project" value="UniProtKB-UniRule"/>
</dbReference>
<keyword evidence="3" id="KW-0949">S-adenosyl-L-methionine</keyword>
<keyword evidence="4 5" id="KW-0071">Autoinducer synthesis</keyword>
<dbReference type="Proteomes" id="UP000333828">
    <property type="component" value="Unassembled WGS sequence"/>
</dbReference>
<protein>
    <submittedName>
        <fullName evidence="6">Acyl-homoserine-lactone synthase</fullName>
        <ecNumber evidence="6">2.3.1.184</ecNumber>
    </submittedName>
</protein>
<dbReference type="AlphaFoldDB" id="A0A5E4WLH4"/>
<accession>A0A5E4WLH4</accession>
<keyword evidence="7" id="KW-1185">Reference proteome</keyword>
<evidence type="ECO:0000256" key="5">
    <source>
        <dbReference type="PROSITE-ProRule" id="PRU00533"/>
    </source>
</evidence>
<keyword evidence="1 5" id="KW-0673">Quorum sensing</keyword>
<evidence type="ECO:0000313" key="7">
    <source>
        <dbReference type="Proteomes" id="UP000333828"/>
    </source>
</evidence>
<dbReference type="PANTHER" id="PTHR39322:SF1">
    <property type="entry name" value="ISOVALERYL-HOMOSERINE LACTONE SYNTHASE"/>
    <property type="match status" value="1"/>
</dbReference>
<dbReference type="Pfam" id="PF00765">
    <property type="entry name" value="Autoind_synth"/>
    <property type="match status" value="1"/>
</dbReference>
<comment type="similarity">
    <text evidence="5">Belongs to the autoinducer synthase family.</text>
</comment>
<proteinExistence type="inferred from homology"/>
<gene>
    <name evidence="6" type="primary">anoI</name>
    <name evidence="6" type="ORF">PIN31115_03316</name>
</gene>
<dbReference type="SUPFAM" id="SSF55729">
    <property type="entry name" value="Acyl-CoA N-acyltransferases (Nat)"/>
    <property type="match status" value="1"/>
</dbReference>
<dbReference type="GO" id="GO:0061579">
    <property type="term" value="F:N-acyl homoserine lactone synthase activity"/>
    <property type="evidence" value="ECO:0007669"/>
    <property type="project" value="UniProtKB-EC"/>
</dbReference>
<dbReference type="PROSITE" id="PS51187">
    <property type="entry name" value="AUTOINDUCER_SYNTH_2"/>
    <property type="match status" value="1"/>
</dbReference>
<sequence length="269" mass="29433">MRVDVLRGAQMMPSTRAEIARFRHRVFVQKLGWCVPASPVTARATAGEESDEYDHDDTVYVTLRGDGDAIVGCARLLPATRHFLLGDHFRHLVDDMPAAVIFEYPKLRHLDEALSLDHEATFPDAVWELSRFALEAADVWTPRSKVALEQSAQGARELLRAAIFTARALGAHRLVGVTYVSLARLFVRLGVPTHKLGVAYRIDGRWVAAYRIDIDAVALAALGLMRDTGADVLTDAAADASTEIPAGADTLPAVPSGAHQRHITRRIAL</sequence>
<evidence type="ECO:0000256" key="1">
    <source>
        <dbReference type="ARBA" id="ARBA00022654"/>
    </source>
</evidence>
<evidence type="ECO:0000256" key="2">
    <source>
        <dbReference type="ARBA" id="ARBA00022679"/>
    </source>
</evidence>
<dbReference type="InterPro" id="IPR001690">
    <property type="entry name" value="Autoind_synthase"/>
</dbReference>
<dbReference type="EC" id="2.3.1.184" evidence="6"/>
<organism evidence="6 7">
    <name type="scientific">Pandoraea iniqua</name>
    <dbReference type="NCBI Taxonomy" id="2508288"/>
    <lineage>
        <taxon>Bacteria</taxon>
        <taxon>Pseudomonadati</taxon>
        <taxon>Pseudomonadota</taxon>
        <taxon>Betaproteobacteria</taxon>
        <taxon>Burkholderiales</taxon>
        <taxon>Burkholderiaceae</taxon>
        <taxon>Pandoraea</taxon>
    </lineage>
</organism>
<name>A0A5E4WLH4_9BURK</name>
<dbReference type="EMBL" id="CABPSI010000003">
    <property type="protein sequence ID" value="VVE24480.1"/>
    <property type="molecule type" value="Genomic_DNA"/>
</dbReference>
<keyword evidence="2 6" id="KW-0808">Transferase</keyword>
<evidence type="ECO:0000256" key="4">
    <source>
        <dbReference type="ARBA" id="ARBA00022929"/>
    </source>
</evidence>
<dbReference type="Gene3D" id="3.40.630.30">
    <property type="match status" value="1"/>
</dbReference>